<reference evidence="2" key="2">
    <citation type="submission" date="2018-03" db="EMBL/GenBank/DDBJ databases">
        <title>The Triticum urartu genome reveals the dynamic nature of wheat genome evolution.</title>
        <authorList>
            <person name="Ling H."/>
            <person name="Ma B."/>
            <person name="Shi X."/>
            <person name="Liu H."/>
            <person name="Dong L."/>
            <person name="Sun H."/>
            <person name="Cao Y."/>
            <person name="Gao Q."/>
            <person name="Zheng S."/>
            <person name="Li Y."/>
            <person name="Yu Y."/>
            <person name="Du H."/>
            <person name="Qi M."/>
            <person name="Li Y."/>
            <person name="Yu H."/>
            <person name="Cui Y."/>
            <person name="Wang N."/>
            <person name="Chen C."/>
            <person name="Wu H."/>
            <person name="Zhao Y."/>
            <person name="Zhang J."/>
            <person name="Li Y."/>
            <person name="Zhou W."/>
            <person name="Zhang B."/>
            <person name="Hu W."/>
            <person name="Eijk M."/>
            <person name="Tang J."/>
            <person name="Witsenboer H."/>
            <person name="Zhao S."/>
            <person name="Li Z."/>
            <person name="Zhang A."/>
            <person name="Wang D."/>
            <person name="Liang C."/>
        </authorList>
    </citation>
    <scope>NUCLEOTIDE SEQUENCE [LARGE SCALE GENOMIC DNA]</scope>
    <source>
        <strain evidence="2">cv. G1812</strain>
    </source>
</reference>
<dbReference type="Proteomes" id="UP000015106">
    <property type="component" value="Chromosome 6"/>
</dbReference>
<name>A0A8R7QUE1_TRIUA</name>
<evidence type="ECO:0000256" key="1">
    <source>
        <dbReference type="SAM" id="Phobius"/>
    </source>
</evidence>
<dbReference type="AlphaFoldDB" id="A0A8R7QUE1"/>
<organism evidence="2 3">
    <name type="scientific">Triticum urartu</name>
    <name type="common">Red wild einkorn</name>
    <name type="synonym">Crithodium urartu</name>
    <dbReference type="NCBI Taxonomy" id="4572"/>
    <lineage>
        <taxon>Eukaryota</taxon>
        <taxon>Viridiplantae</taxon>
        <taxon>Streptophyta</taxon>
        <taxon>Embryophyta</taxon>
        <taxon>Tracheophyta</taxon>
        <taxon>Spermatophyta</taxon>
        <taxon>Magnoliopsida</taxon>
        <taxon>Liliopsida</taxon>
        <taxon>Poales</taxon>
        <taxon>Poaceae</taxon>
        <taxon>BOP clade</taxon>
        <taxon>Pooideae</taxon>
        <taxon>Triticodae</taxon>
        <taxon>Triticeae</taxon>
        <taxon>Triticinae</taxon>
        <taxon>Triticum</taxon>
    </lineage>
</organism>
<reference evidence="2" key="3">
    <citation type="submission" date="2022-06" db="UniProtKB">
        <authorList>
            <consortium name="EnsemblPlants"/>
        </authorList>
    </citation>
    <scope>IDENTIFICATION</scope>
</reference>
<keyword evidence="1" id="KW-1133">Transmembrane helix</keyword>
<reference evidence="3" key="1">
    <citation type="journal article" date="2013" name="Nature">
        <title>Draft genome of the wheat A-genome progenitor Triticum urartu.</title>
        <authorList>
            <person name="Ling H.Q."/>
            <person name="Zhao S."/>
            <person name="Liu D."/>
            <person name="Wang J."/>
            <person name="Sun H."/>
            <person name="Zhang C."/>
            <person name="Fan H."/>
            <person name="Li D."/>
            <person name="Dong L."/>
            <person name="Tao Y."/>
            <person name="Gao C."/>
            <person name="Wu H."/>
            <person name="Li Y."/>
            <person name="Cui Y."/>
            <person name="Guo X."/>
            <person name="Zheng S."/>
            <person name="Wang B."/>
            <person name="Yu K."/>
            <person name="Liang Q."/>
            <person name="Yang W."/>
            <person name="Lou X."/>
            <person name="Chen J."/>
            <person name="Feng M."/>
            <person name="Jian J."/>
            <person name="Zhang X."/>
            <person name="Luo G."/>
            <person name="Jiang Y."/>
            <person name="Liu J."/>
            <person name="Wang Z."/>
            <person name="Sha Y."/>
            <person name="Zhang B."/>
            <person name="Wu H."/>
            <person name="Tang D."/>
            <person name="Shen Q."/>
            <person name="Xue P."/>
            <person name="Zou S."/>
            <person name="Wang X."/>
            <person name="Liu X."/>
            <person name="Wang F."/>
            <person name="Yang Y."/>
            <person name="An X."/>
            <person name="Dong Z."/>
            <person name="Zhang K."/>
            <person name="Zhang X."/>
            <person name="Luo M.C."/>
            <person name="Dvorak J."/>
            <person name="Tong Y."/>
            <person name="Wang J."/>
            <person name="Yang H."/>
            <person name="Li Z."/>
            <person name="Wang D."/>
            <person name="Zhang A."/>
            <person name="Wang J."/>
        </authorList>
    </citation>
    <scope>NUCLEOTIDE SEQUENCE</scope>
    <source>
        <strain evidence="3">cv. G1812</strain>
    </source>
</reference>
<keyword evidence="1" id="KW-0812">Transmembrane</keyword>
<keyword evidence="3" id="KW-1185">Reference proteome</keyword>
<keyword evidence="1" id="KW-0472">Membrane</keyword>
<protein>
    <submittedName>
        <fullName evidence="2">Uncharacterized protein</fullName>
    </submittedName>
</protein>
<evidence type="ECO:0000313" key="2">
    <source>
        <dbReference type="EnsemblPlants" id="TuG1812G0600003998.01.T01.cds470826"/>
    </source>
</evidence>
<sequence>MLQDDRHAALEGSTLDISRVVFMALMFSLHWTGVLASLSTLPPDRAKCPNVKDLRGGGLVPWLRQELLVQSLEVEDCIKADLQTQPLEDSHGMVFLTVSVYLRVCLHV</sequence>
<accession>A0A8R7QUE1</accession>
<dbReference type="Gramene" id="TuG1812G0600003998.01.T01">
    <property type="protein sequence ID" value="TuG1812G0600003998.01.T01.cds470826"/>
    <property type="gene ID" value="TuG1812G0600003998.01"/>
</dbReference>
<evidence type="ECO:0000313" key="3">
    <source>
        <dbReference type="Proteomes" id="UP000015106"/>
    </source>
</evidence>
<feature type="transmembrane region" description="Helical" evidence="1">
    <location>
        <begin position="20"/>
        <end position="38"/>
    </location>
</feature>
<proteinExistence type="predicted"/>
<dbReference type="EnsemblPlants" id="TuG1812G0600003998.01.T01">
    <property type="protein sequence ID" value="TuG1812G0600003998.01.T01.cds470826"/>
    <property type="gene ID" value="TuG1812G0600003998.01"/>
</dbReference>